<keyword evidence="1" id="KW-0812">Transmembrane</keyword>
<dbReference type="Proteomes" id="UP000823613">
    <property type="component" value="Unassembled WGS sequence"/>
</dbReference>
<evidence type="ECO:0000313" key="3">
    <source>
        <dbReference type="Proteomes" id="UP000823613"/>
    </source>
</evidence>
<feature type="transmembrane region" description="Helical" evidence="1">
    <location>
        <begin position="47"/>
        <end position="78"/>
    </location>
</feature>
<reference evidence="2" key="1">
    <citation type="submission" date="2020-10" db="EMBL/GenBank/DDBJ databases">
        <authorList>
            <person name="Gilroy R."/>
        </authorList>
    </citation>
    <scope>NUCLEOTIDE SEQUENCE</scope>
    <source>
        <strain evidence="2">11159</strain>
    </source>
</reference>
<sequence>MNKPGALFLVIMAVIEAIILPLFLLFVICPFAAIQGLGVIDINLGDILIFLIFGLCILLPIFFITTVLFVIALIYTFVSNKKHQRINN</sequence>
<keyword evidence="1" id="KW-0472">Membrane</keyword>
<organism evidence="2 3">
    <name type="scientific">Candidatus Onthovivens merdipullorum</name>
    <dbReference type="NCBI Taxonomy" id="2840889"/>
    <lineage>
        <taxon>Bacteria</taxon>
        <taxon>Bacillati</taxon>
        <taxon>Bacillota</taxon>
        <taxon>Bacilli</taxon>
        <taxon>Bacillales</taxon>
        <taxon>Candidatus Onthovivens</taxon>
    </lineage>
</organism>
<proteinExistence type="predicted"/>
<feature type="transmembrane region" description="Helical" evidence="1">
    <location>
        <begin position="7"/>
        <end position="35"/>
    </location>
</feature>
<evidence type="ECO:0000313" key="2">
    <source>
        <dbReference type="EMBL" id="MBO8427096.1"/>
    </source>
</evidence>
<protein>
    <submittedName>
        <fullName evidence="2">Uncharacterized protein</fullName>
    </submittedName>
</protein>
<gene>
    <name evidence="2" type="ORF">IAC58_00850</name>
</gene>
<reference evidence="2" key="2">
    <citation type="journal article" date="2021" name="PeerJ">
        <title>Extensive microbial diversity within the chicken gut microbiome revealed by metagenomics and culture.</title>
        <authorList>
            <person name="Gilroy R."/>
            <person name="Ravi A."/>
            <person name="Getino M."/>
            <person name="Pursley I."/>
            <person name="Horton D.L."/>
            <person name="Alikhan N.F."/>
            <person name="Baker D."/>
            <person name="Gharbi K."/>
            <person name="Hall N."/>
            <person name="Watson M."/>
            <person name="Adriaenssens E.M."/>
            <person name="Foster-Nyarko E."/>
            <person name="Jarju S."/>
            <person name="Secka A."/>
            <person name="Antonio M."/>
            <person name="Oren A."/>
            <person name="Chaudhuri R.R."/>
            <person name="La Ragione R."/>
            <person name="Hildebrand F."/>
            <person name="Pallen M.J."/>
        </authorList>
    </citation>
    <scope>NUCLEOTIDE SEQUENCE</scope>
    <source>
        <strain evidence="2">11159</strain>
    </source>
</reference>
<keyword evidence="1" id="KW-1133">Transmembrane helix</keyword>
<evidence type="ECO:0000256" key="1">
    <source>
        <dbReference type="SAM" id="Phobius"/>
    </source>
</evidence>
<comment type="caution">
    <text evidence="2">The sequence shown here is derived from an EMBL/GenBank/DDBJ whole genome shotgun (WGS) entry which is preliminary data.</text>
</comment>
<dbReference type="AlphaFoldDB" id="A0A9D9DIE5"/>
<name>A0A9D9DIE5_9BACL</name>
<dbReference type="EMBL" id="JADIMY010000015">
    <property type="protein sequence ID" value="MBO8427096.1"/>
    <property type="molecule type" value="Genomic_DNA"/>
</dbReference>
<accession>A0A9D9DIE5</accession>